<protein>
    <submittedName>
        <fullName evidence="1">Uncharacterized protein</fullName>
    </submittedName>
</protein>
<evidence type="ECO:0000313" key="1">
    <source>
        <dbReference type="EMBL" id="TBU33555.1"/>
    </source>
</evidence>
<accession>A0A4Q9N0D4</accession>
<proteinExistence type="predicted"/>
<reference evidence="1" key="1">
    <citation type="submission" date="2019-01" db="EMBL/GenBank/DDBJ databases">
        <title>Draft genome sequences of three monokaryotic isolates of the white-rot basidiomycete fungus Dichomitus squalens.</title>
        <authorList>
            <consortium name="DOE Joint Genome Institute"/>
            <person name="Lopez S.C."/>
            <person name="Andreopoulos B."/>
            <person name="Pangilinan J."/>
            <person name="Lipzen A."/>
            <person name="Riley R."/>
            <person name="Ahrendt S."/>
            <person name="Ng V."/>
            <person name="Barry K."/>
            <person name="Daum C."/>
            <person name="Grigoriev I.V."/>
            <person name="Hilden K.S."/>
            <person name="Makela M.R."/>
            <person name="de Vries R.P."/>
        </authorList>
    </citation>
    <scope>NUCLEOTIDE SEQUENCE [LARGE SCALE GENOMIC DNA]</scope>
    <source>
        <strain evidence="1">OM18370.1</strain>
    </source>
</reference>
<gene>
    <name evidence="1" type="ORF">BD311DRAFT_441256</name>
</gene>
<name>A0A4Q9N0D4_9APHY</name>
<dbReference type="EMBL" id="ML143391">
    <property type="protein sequence ID" value="TBU33555.1"/>
    <property type="molecule type" value="Genomic_DNA"/>
</dbReference>
<dbReference type="Proteomes" id="UP000292957">
    <property type="component" value="Unassembled WGS sequence"/>
</dbReference>
<sequence>MCTVSSFLPIVLYSYHAFLHDPHHYPLETFEAVLPTGSNVLFGLQSWLFVHSPALYRFALNYLWYQYTRRHPSIRPSVHPSIQSPIPPTKSYAHCYARSQIALSLPLAHIRLPPHRRLIYKAPATVILPFPRDPSLFSMRSWVQGLWLPYHMYALPYDAPRNRATSVPYTRRSRTDD</sequence>
<organism evidence="1">
    <name type="scientific">Dichomitus squalens</name>
    <dbReference type="NCBI Taxonomy" id="114155"/>
    <lineage>
        <taxon>Eukaryota</taxon>
        <taxon>Fungi</taxon>
        <taxon>Dikarya</taxon>
        <taxon>Basidiomycota</taxon>
        <taxon>Agaricomycotina</taxon>
        <taxon>Agaricomycetes</taxon>
        <taxon>Polyporales</taxon>
        <taxon>Polyporaceae</taxon>
        <taxon>Dichomitus</taxon>
    </lineage>
</organism>
<dbReference type="AlphaFoldDB" id="A0A4Q9N0D4"/>